<dbReference type="Gene3D" id="3.40.50.2000">
    <property type="entry name" value="Glycogen Phosphorylase B"/>
    <property type="match status" value="2"/>
</dbReference>
<proteinExistence type="inferred from homology"/>
<sequence>MIKLPRLFRPKRRDAATAAPFFDAAFYLSAYPDVAAGSGDPLLHYLDHGWLEGRDPSAVFSTLYYIDRHLADRAPANPLLHYAGLTPAERLRVATQPGADFPALQAEVAAPFFDAPYYARRAGLGSGEDPLAHYLTKGWRRGLDPNDAFAGDTYLQRHAHMRRLGVSPLYHFAATRRLQGAEAATAPARRAKPPVVALPADPAEATDAQIYEAVAAEFDREHYLETNADIRRSGIDPVRHFLDFGAREDRDPSPSFSVSYYRKQYRREIGAGINPFVHYLAVGRALGFRPTPFGLGTWPAQVAPAPAEWAQARPAADLAAARVVLIMPVYKGYDDTLRAIHSVLRARQATLFALLVIDDRSPDPRLSAALADLAAQGLFAHAVNDENLGFVRTCNRGLEAAAGKDVVLLNADIVVYGDWLDRLLWHADHDARVATVTPFSNNATICSYPRPNVDNQARLEVTPGEIDAYTRLCNARCSSPVPTGVGFCMYMRRAVIDAVGPLDAETFGRGYGEENDFCMRALKAGFTNLLAHDVFVFHSGSVSFGTLLATKGADIFRTILTKHPDYQRRVHTHIEVDPARFARRRLDLYRFAKRAQAAGRGIALIVTHDFGGGVETHIETLSARLAEAGLAAVYLRTEEPGGVRFGLPGSTGIDFPVSILDPLSLDRDAALLAELIGWLDPTLVHVHSLAGLDAASTRIAMRLIGSLKAGYDVTLHDYAPVCHRNNLVRPEGVYCGLAEPSVCRDCIRLDRDAEGIALPDPEERRRLWAEFLGQARTVFAPSADLADRIGPVLRFDRIVLRPHEETLPAVALVPHRRREGPLRVAVIGSIGAHKGFDIVHNLALDAGLRQLPIEFTIVGHSAEPRAMEAAGVRETGLYTSDAVALAEIARLEPDLALLPSIWPETYCYTLSLALAAGIPPVVFDLGAQAERLRATGEGSRLDPALAEDPQRLNAALLALPLDDLWAARTPFRPAAYPNILADYYGLPGSVPNEARRETAPA</sequence>
<gene>
    <name evidence="6" type="ORF">K8W01_16260</name>
</gene>
<organism evidence="6 7">
    <name type="scientific">Methylorubrum populi</name>
    <dbReference type="NCBI Taxonomy" id="223967"/>
    <lineage>
        <taxon>Bacteria</taxon>
        <taxon>Pseudomonadati</taxon>
        <taxon>Pseudomonadota</taxon>
        <taxon>Alphaproteobacteria</taxon>
        <taxon>Hyphomicrobiales</taxon>
        <taxon>Methylobacteriaceae</taxon>
        <taxon>Methylorubrum</taxon>
    </lineage>
</organism>
<protein>
    <submittedName>
        <fullName evidence="6">Glycosyltransferase</fullName>
        <ecNumber evidence="6">2.4.-.-</ecNumber>
    </submittedName>
</protein>
<evidence type="ECO:0000256" key="2">
    <source>
        <dbReference type="ARBA" id="ARBA00022676"/>
    </source>
</evidence>
<comment type="caution">
    <text evidence="6">The sequence shown here is derived from an EMBL/GenBank/DDBJ whole genome shotgun (WGS) entry which is preliminary data.</text>
</comment>
<accession>A0A921E545</accession>
<dbReference type="InterPro" id="IPR029044">
    <property type="entry name" value="Nucleotide-diphossugar_trans"/>
</dbReference>
<comment type="similarity">
    <text evidence="1">Belongs to the glycosyltransferase 2 family.</text>
</comment>
<dbReference type="AlphaFoldDB" id="A0A921E545"/>
<evidence type="ECO:0000256" key="1">
    <source>
        <dbReference type="ARBA" id="ARBA00006739"/>
    </source>
</evidence>
<dbReference type="InterPro" id="IPR028098">
    <property type="entry name" value="Glyco_trans_4-like_N"/>
</dbReference>
<dbReference type="PANTHER" id="PTHR43179:SF12">
    <property type="entry name" value="GALACTOFURANOSYLTRANSFERASE GLFT2"/>
    <property type="match status" value="1"/>
</dbReference>
<dbReference type="SUPFAM" id="SSF53448">
    <property type="entry name" value="Nucleotide-diphospho-sugar transferases"/>
    <property type="match status" value="1"/>
</dbReference>
<reference evidence="6" key="2">
    <citation type="submission" date="2021-09" db="EMBL/GenBank/DDBJ databases">
        <authorList>
            <person name="Gilroy R."/>
        </authorList>
    </citation>
    <scope>NUCLEOTIDE SEQUENCE</scope>
    <source>
        <strain evidence="6">316</strain>
    </source>
</reference>
<dbReference type="PANTHER" id="PTHR43179">
    <property type="entry name" value="RHAMNOSYLTRANSFERASE WBBL"/>
    <property type="match status" value="1"/>
</dbReference>
<keyword evidence="2 6" id="KW-0328">Glycosyltransferase</keyword>
<dbReference type="InterPro" id="IPR001173">
    <property type="entry name" value="Glyco_trans_2-like"/>
</dbReference>
<feature type="domain" description="Glycosyltransferase 2-like" evidence="4">
    <location>
        <begin position="325"/>
        <end position="498"/>
    </location>
</feature>
<keyword evidence="3 6" id="KW-0808">Transferase</keyword>
<reference evidence="6" key="1">
    <citation type="journal article" date="2021" name="PeerJ">
        <title>Extensive microbial diversity within the chicken gut microbiome revealed by metagenomics and culture.</title>
        <authorList>
            <person name="Gilroy R."/>
            <person name="Ravi A."/>
            <person name="Getino M."/>
            <person name="Pursley I."/>
            <person name="Horton D.L."/>
            <person name="Alikhan N.F."/>
            <person name="Baker D."/>
            <person name="Gharbi K."/>
            <person name="Hall N."/>
            <person name="Watson M."/>
            <person name="Adriaenssens E.M."/>
            <person name="Foster-Nyarko E."/>
            <person name="Jarju S."/>
            <person name="Secka A."/>
            <person name="Antonio M."/>
            <person name="Oren A."/>
            <person name="Chaudhuri R.R."/>
            <person name="La Ragione R."/>
            <person name="Hildebrand F."/>
            <person name="Pallen M.J."/>
        </authorList>
    </citation>
    <scope>NUCLEOTIDE SEQUENCE</scope>
    <source>
        <strain evidence="6">316</strain>
    </source>
</reference>
<dbReference type="EC" id="2.4.-.-" evidence="6"/>
<feature type="domain" description="Glycosyltransferase subfamily 4-like N-terminal" evidence="5">
    <location>
        <begin position="612"/>
        <end position="796"/>
    </location>
</feature>
<dbReference type="Pfam" id="PF00535">
    <property type="entry name" value="Glycos_transf_2"/>
    <property type="match status" value="1"/>
</dbReference>
<evidence type="ECO:0000259" key="4">
    <source>
        <dbReference type="Pfam" id="PF00535"/>
    </source>
</evidence>
<dbReference type="SUPFAM" id="SSF53756">
    <property type="entry name" value="UDP-Glycosyltransferase/glycogen phosphorylase"/>
    <property type="match status" value="1"/>
</dbReference>
<evidence type="ECO:0000259" key="5">
    <source>
        <dbReference type="Pfam" id="PF13439"/>
    </source>
</evidence>
<evidence type="ECO:0000313" key="7">
    <source>
        <dbReference type="Proteomes" id="UP000742631"/>
    </source>
</evidence>
<dbReference type="Proteomes" id="UP000742631">
    <property type="component" value="Unassembled WGS sequence"/>
</dbReference>
<evidence type="ECO:0000313" key="6">
    <source>
        <dbReference type="EMBL" id="HJE25212.1"/>
    </source>
</evidence>
<dbReference type="Gene3D" id="3.90.550.10">
    <property type="entry name" value="Spore Coat Polysaccharide Biosynthesis Protein SpsA, Chain A"/>
    <property type="match status" value="1"/>
</dbReference>
<name>A0A921E545_9HYPH</name>
<evidence type="ECO:0000256" key="3">
    <source>
        <dbReference type="ARBA" id="ARBA00022679"/>
    </source>
</evidence>
<dbReference type="Pfam" id="PF13439">
    <property type="entry name" value="Glyco_transf_4"/>
    <property type="match status" value="1"/>
</dbReference>
<dbReference type="EMBL" id="DYYG01000047">
    <property type="protein sequence ID" value="HJE25212.1"/>
    <property type="molecule type" value="Genomic_DNA"/>
</dbReference>
<dbReference type="GO" id="GO:0016757">
    <property type="term" value="F:glycosyltransferase activity"/>
    <property type="evidence" value="ECO:0007669"/>
    <property type="project" value="UniProtKB-KW"/>
</dbReference>